<dbReference type="Pfam" id="PF03415">
    <property type="entry name" value="Peptidase_C11"/>
    <property type="match status" value="1"/>
</dbReference>
<evidence type="ECO:0008006" key="3">
    <source>
        <dbReference type="Google" id="ProtNLM"/>
    </source>
</evidence>
<dbReference type="PANTHER" id="PTHR37835">
    <property type="entry name" value="ALPHA-CLOSTRIPAIN"/>
    <property type="match status" value="1"/>
</dbReference>
<organism evidence="1 2">
    <name type="scientific">Candidatus Syntrophocurvum alkaliphilum</name>
    <dbReference type="NCBI Taxonomy" id="2293317"/>
    <lineage>
        <taxon>Bacteria</taxon>
        <taxon>Bacillati</taxon>
        <taxon>Bacillota</taxon>
        <taxon>Clostridia</taxon>
        <taxon>Eubacteriales</taxon>
        <taxon>Syntrophomonadaceae</taxon>
        <taxon>Candidatus Syntrophocurvum</taxon>
    </lineage>
</organism>
<dbReference type="Proteomes" id="UP000426444">
    <property type="component" value="Chromosome"/>
</dbReference>
<keyword evidence="2" id="KW-1185">Reference proteome</keyword>
<dbReference type="PANTHER" id="PTHR37835:SF1">
    <property type="entry name" value="ALPHA-CLOSTRIPAIN"/>
    <property type="match status" value="1"/>
</dbReference>
<accession>A0A6I6DAU5</accession>
<sequence length="365" mass="41833">MHNINKTKEWTVLLYASAINELEPYILKELSLIKNTVNSDKINVICQISRTSPEENSHNNKIKVITQRYIIKNNNIYLIEDLGGKNMAEPKTLFEFLLWATERFSSNSIMLAISGHSAGFVGLIQTKTENGKNFMGINGFAKALRLFQELSNKKIDILVFDTCFMNMIEIWYEIIVTSNGTVKYAILPLDNSPLYGLPLYLIINNLNKNHLIDTLKFIVSSINSRYPIQSHVFAITLDADYFIKLRILIDKIADFLIKENVILKNSLEKYQASNIINDCINLLYLLDKIVCIYPNLSENCLSISFLINQIVICPSLNSIKDDPNLGLKLFLPNTPEVFNKFSNIYQSLSFSYYNNWLNLIEINNS</sequence>
<dbReference type="InterPro" id="IPR005077">
    <property type="entry name" value="Peptidase_C11"/>
</dbReference>
<evidence type="ECO:0000313" key="1">
    <source>
        <dbReference type="EMBL" id="QGT98595.1"/>
    </source>
</evidence>
<protein>
    <recommendedName>
        <fullName evidence="3">Clostripain</fullName>
    </recommendedName>
</protein>
<dbReference type="KEGG" id="salq:SYNTR_0002"/>
<proteinExistence type="predicted"/>
<dbReference type="EMBL" id="CP046457">
    <property type="protein sequence ID" value="QGT98595.1"/>
    <property type="molecule type" value="Genomic_DNA"/>
</dbReference>
<reference evidence="2" key="1">
    <citation type="journal article" date="2019" name="Microbiology">
        <title>Complete Genome Sequence of an Uncultured Bacterium of the Candidate Phylum Bipolaricaulota.</title>
        <authorList>
            <person name="Kadnikov V.V."/>
            <person name="Mardanov A.V."/>
            <person name="Beletsky A.V."/>
            <person name="Frank Y.A."/>
            <person name="Karnachuk O.V."/>
            <person name="Ravin N.V."/>
        </authorList>
    </citation>
    <scope>NUCLEOTIDE SEQUENCE [LARGE SCALE GENOMIC DNA]</scope>
</reference>
<name>A0A6I6DAU5_9FIRM</name>
<dbReference type="AlphaFoldDB" id="A0A6I6DAU5"/>
<evidence type="ECO:0000313" key="2">
    <source>
        <dbReference type="Proteomes" id="UP000426444"/>
    </source>
</evidence>
<gene>
    <name evidence="1" type="ORF">SYNTR_0002</name>
</gene>
<dbReference type="Gene3D" id="3.40.50.11970">
    <property type="match status" value="1"/>
</dbReference>
<dbReference type="RefSeq" id="WP_197079125.1">
    <property type="nucleotide sequence ID" value="NZ_CP046457.1"/>
</dbReference>